<dbReference type="PANTHER" id="PTHR46515:SF1">
    <property type="entry name" value="TATA ELEMENT MODULATORY FACTOR"/>
    <property type="match status" value="1"/>
</dbReference>
<dbReference type="GO" id="GO:0005794">
    <property type="term" value="C:Golgi apparatus"/>
    <property type="evidence" value="ECO:0007669"/>
    <property type="project" value="TreeGrafter"/>
</dbReference>
<feature type="compositionally biased region" description="Polar residues" evidence="2">
    <location>
        <begin position="155"/>
        <end position="167"/>
    </location>
</feature>
<reference evidence="3" key="1">
    <citation type="journal article" date="2020" name="Stud. Mycol.">
        <title>101 Dothideomycetes genomes: a test case for predicting lifestyles and emergence of pathogens.</title>
        <authorList>
            <person name="Haridas S."/>
            <person name="Albert R."/>
            <person name="Binder M."/>
            <person name="Bloem J."/>
            <person name="Labutti K."/>
            <person name="Salamov A."/>
            <person name="Andreopoulos B."/>
            <person name="Baker S."/>
            <person name="Barry K."/>
            <person name="Bills G."/>
            <person name="Bluhm B."/>
            <person name="Cannon C."/>
            <person name="Castanera R."/>
            <person name="Culley D."/>
            <person name="Daum C."/>
            <person name="Ezra D."/>
            <person name="Gonzalez J."/>
            <person name="Henrissat B."/>
            <person name="Kuo A."/>
            <person name="Liang C."/>
            <person name="Lipzen A."/>
            <person name="Lutzoni F."/>
            <person name="Magnuson J."/>
            <person name="Mondo S."/>
            <person name="Nolan M."/>
            <person name="Ohm R."/>
            <person name="Pangilinan J."/>
            <person name="Park H.-J."/>
            <person name="Ramirez L."/>
            <person name="Alfaro M."/>
            <person name="Sun H."/>
            <person name="Tritt A."/>
            <person name="Yoshinaga Y."/>
            <person name="Zwiers L.-H."/>
            <person name="Turgeon B."/>
            <person name="Goodwin S."/>
            <person name="Spatafora J."/>
            <person name="Crous P."/>
            <person name="Grigoriev I."/>
        </authorList>
    </citation>
    <scope>NUCLEOTIDE SEQUENCE</scope>
    <source>
        <strain evidence="3">CBS 113979</strain>
    </source>
</reference>
<feature type="compositionally biased region" description="Basic and acidic residues" evidence="2">
    <location>
        <begin position="242"/>
        <end position="258"/>
    </location>
</feature>
<dbReference type="AlphaFoldDB" id="A0A6G1H8S1"/>
<feature type="region of interest" description="Disordered" evidence="2">
    <location>
        <begin position="280"/>
        <end position="299"/>
    </location>
</feature>
<dbReference type="EMBL" id="ML977145">
    <property type="protein sequence ID" value="KAF1989409.1"/>
    <property type="molecule type" value="Genomic_DNA"/>
</dbReference>
<accession>A0A6G1H8S1</accession>
<sequence>MSSPPPPPKQKGWGSFLSGAVAGLESRLDNILADEADASAKSRAAEEAAKAKLKELQATAGALKAESAQDSSRASSRNRVNGRLQERLAKAVVKGTESPRSQSNAPGENISRPESPAANLESGRASLDTRIRDLAAETEQAIQAAEAAKNESVDSEQTSGAVATESTDAPAMDIAAPTLNLPEATSSRPSQEAIRPSQESIRPSIKSARPSLDAPSHNSATSDAGGPPPAKKTAEELEQELDQLRKSHEADVLERQSELHANMERIDTLQAKLSYLAKNSANTAREAASEAEGGSADKKLAEKDEQIALLMEEGQKLSKTELKHLNTIKVLRSRFNEKEKTVTEAGKNIALLERNAFEATERAKRAEAGEKSANERLKILAKIEKDVDALSREKETAGVLIVDLRRQLAESATHAEEAEKRAQSGALEKEKKVVAELREELENANIEKKLIEERGKKEVKEAKELADREKEKAKVVEVELRGEITVCSMLFFRSLVDILMIQRASRPKSNSFALERKKRLRARTLTARLNSFGK</sequence>
<dbReference type="Pfam" id="PF12329">
    <property type="entry name" value="TMF_DNA_bd"/>
    <property type="match status" value="1"/>
</dbReference>
<protein>
    <recommendedName>
        <fullName evidence="5">TATA element modulatory factor 1 TATA binding domain-containing protein</fullName>
    </recommendedName>
</protein>
<dbReference type="InterPro" id="IPR052602">
    <property type="entry name" value="Growth_transcription_reg"/>
</dbReference>
<dbReference type="InterPro" id="IPR022092">
    <property type="entry name" value="TMF_DNA-bd"/>
</dbReference>
<keyword evidence="1" id="KW-0175">Coiled coil</keyword>
<dbReference type="Proteomes" id="UP000800041">
    <property type="component" value="Unassembled WGS sequence"/>
</dbReference>
<gene>
    <name evidence="3" type="ORF">K402DRAFT_272110</name>
</gene>
<evidence type="ECO:0008006" key="5">
    <source>
        <dbReference type="Google" id="ProtNLM"/>
    </source>
</evidence>
<evidence type="ECO:0000256" key="1">
    <source>
        <dbReference type="SAM" id="Coils"/>
    </source>
</evidence>
<feature type="coiled-coil region" evidence="1">
    <location>
        <begin position="401"/>
        <end position="479"/>
    </location>
</feature>
<feature type="compositionally biased region" description="Polar residues" evidence="2">
    <location>
        <begin position="68"/>
        <end position="79"/>
    </location>
</feature>
<keyword evidence="4" id="KW-1185">Reference proteome</keyword>
<evidence type="ECO:0000256" key="2">
    <source>
        <dbReference type="SAM" id="MobiDB-lite"/>
    </source>
</evidence>
<feature type="region of interest" description="Disordered" evidence="2">
    <location>
        <begin position="61"/>
        <end position="258"/>
    </location>
</feature>
<feature type="compositionally biased region" description="Low complexity" evidence="2">
    <location>
        <begin position="137"/>
        <end position="147"/>
    </location>
</feature>
<dbReference type="PANTHER" id="PTHR46515">
    <property type="entry name" value="TATA ELEMENT MODULATORY FACTOR TMF1"/>
    <property type="match status" value="1"/>
</dbReference>
<dbReference type="OrthoDB" id="74178at2759"/>
<evidence type="ECO:0000313" key="3">
    <source>
        <dbReference type="EMBL" id="KAF1989409.1"/>
    </source>
</evidence>
<proteinExistence type="predicted"/>
<organism evidence="3 4">
    <name type="scientific">Aulographum hederae CBS 113979</name>
    <dbReference type="NCBI Taxonomy" id="1176131"/>
    <lineage>
        <taxon>Eukaryota</taxon>
        <taxon>Fungi</taxon>
        <taxon>Dikarya</taxon>
        <taxon>Ascomycota</taxon>
        <taxon>Pezizomycotina</taxon>
        <taxon>Dothideomycetes</taxon>
        <taxon>Pleosporomycetidae</taxon>
        <taxon>Aulographales</taxon>
        <taxon>Aulographaceae</taxon>
    </lineage>
</organism>
<name>A0A6G1H8S1_9PEZI</name>
<evidence type="ECO:0000313" key="4">
    <source>
        <dbReference type="Proteomes" id="UP000800041"/>
    </source>
</evidence>
<dbReference type="GO" id="GO:0005783">
    <property type="term" value="C:endoplasmic reticulum"/>
    <property type="evidence" value="ECO:0007669"/>
    <property type="project" value="TreeGrafter"/>
</dbReference>